<organism evidence="2 3">
    <name type="scientific">Crepidotus variabilis</name>
    <dbReference type="NCBI Taxonomy" id="179855"/>
    <lineage>
        <taxon>Eukaryota</taxon>
        <taxon>Fungi</taxon>
        <taxon>Dikarya</taxon>
        <taxon>Basidiomycota</taxon>
        <taxon>Agaricomycotina</taxon>
        <taxon>Agaricomycetes</taxon>
        <taxon>Agaricomycetidae</taxon>
        <taxon>Agaricales</taxon>
        <taxon>Agaricineae</taxon>
        <taxon>Crepidotaceae</taxon>
        <taxon>Crepidotus</taxon>
    </lineage>
</organism>
<evidence type="ECO:0000313" key="3">
    <source>
        <dbReference type="Proteomes" id="UP000807306"/>
    </source>
</evidence>
<dbReference type="InterPro" id="IPR029052">
    <property type="entry name" value="Metallo-depent_PP-like"/>
</dbReference>
<accession>A0A9P6EPM6</accession>
<dbReference type="Gene3D" id="3.60.21.10">
    <property type="match status" value="1"/>
</dbReference>
<keyword evidence="3" id="KW-1185">Reference proteome</keyword>
<feature type="domain" description="Calcineurin-like phosphoesterase" evidence="1">
    <location>
        <begin position="261"/>
        <end position="429"/>
    </location>
</feature>
<evidence type="ECO:0000259" key="1">
    <source>
        <dbReference type="Pfam" id="PF00149"/>
    </source>
</evidence>
<gene>
    <name evidence="2" type="ORF">CPB83DRAFT_845685</name>
</gene>
<dbReference type="PANTHER" id="PTHR32440">
    <property type="entry name" value="PHOSPHATASE DCR2-RELATED-RELATED"/>
    <property type="match status" value="1"/>
</dbReference>
<dbReference type="SUPFAM" id="SSF56300">
    <property type="entry name" value="Metallo-dependent phosphatases"/>
    <property type="match status" value="1"/>
</dbReference>
<proteinExistence type="predicted"/>
<dbReference type="CDD" id="cd07383">
    <property type="entry name" value="MPP_Dcr2"/>
    <property type="match status" value="1"/>
</dbReference>
<evidence type="ECO:0000313" key="2">
    <source>
        <dbReference type="EMBL" id="KAF9533681.1"/>
    </source>
</evidence>
<sequence length="622" mass="70586">MVSRFLFRRTAGRKTTRLYLFALFLFLVFLSTRSYRNKTSGLTGDSLRKHSEAQTTAALLSPSLSLDVWAPLVPRDTGLSELALHRCYFPPFFAGNLCSPPSTQARDVDLGRWVKVERDLNLEGRFWSGWVHMYYRRTQRADISLITDLLLLEGSQLPTNPHEWVKLGLSVRSGTPRLPPLYLWYKLGKTGHNMTTKEKANIIAELDVLYGEDVPWYGFEKIKTPVLPVGRKFDATWITFRRGATVLPHVPPLRFSPDGKFKILQIADLHYSVARVSCRDSSIQPCPSADDLTHSFASRVIDIEKPDLIVFSGDQLNGQYTAWDAKSIIAKFSKLVVDRRIPWVAIFGNHDAEDGVSKEAQMAMYEALPYNMVQSGPKDVDGIGNYVLKVYSPDSLKDHLLTLYLLDSGDYIKGRWDWTRIHELRSFKYDYIRQSQIDWFLNQSAAISERERPFKPASSLPRSTSEATWMAKPNGIMFFHTPLPQFKNEPDVNPLTGKVLDVGSYLEPPAHSLFDAGFFQKGLLVAKEGSHGMSKNIPEIKVVGNGHDHINDNCRRIQGIWFCYGGASGYAGYSQVGFDRRFRVYDISDYGETIRTYKRTDKDEILDDMYVAGAKAPPFSES</sequence>
<dbReference type="AlphaFoldDB" id="A0A9P6EPM6"/>
<comment type="caution">
    <text evidence="2">The sequence shown here is derived from an EMBL/GenBank/DDBJ whole genome shotgun (WGS) entry which is preliminary data.</text>
</comment>
<dbReference type="Proteomes" id="UP000807306">
    <property type="component" value="Unassembled WGS sequence"/>
</dbReference>
<dbReference type="EMBL" id="MU157828">
    <property type="protein sequence ID" value="KAF9533681.1"/>
    <property type="molecule type" value="Genomic_DNA"/>
</dbReference>
<dbReference type="GO" id="GO:0005737">
    <property type="term" value="C:cytoplasm"/>
    <property type="evidence" value="ECO:0007669"/>
    <property type="project" value="TreeGrafter"/>
</dbReference>
<dbReference type="OrthoDB" id="783096at2759"/>
<protein>
    <submittedName>
        <fullName evidence="2">Metallo-dependent phosphatase-like protein</fullName>
    </submittedName>
</protein>
<reference evidence="2" key="1">
    <citation type="submission" date="2020-11" db="EMBL/GenBank/DDBJ databases">
        <authorList>
            <consortium name="DOE Joint Genome Institute"/>
            <person name="Ahrendt S."/>
            <person name="Riley R."/>
            <person name="Andreopoulos W."/>
            <person name="Labutti K."/>
            <person name="Pangilinan J."/>
            <person name="Ruiz-Duenas F.J."/>
            <person name="Barrasa J.M."/>
            <person name="Sanchez-Garcia M."/>
            <person name="Camarero S."/>
            <person name="Miyauchi S."/>
            <person name="Serrano A."/>
            <person name="Linde D."/>
            <person name="Babiker R."/>
            <person name="Drula E."/>
            <person name="Ayuso-Fernandez I."/>
            <person name="Pacheco R."/>
            <person name="Padilla G."/>
            <person name="Ferreira P."/>
            <person name="Barriuso J."/>
            <person name="Kellner H."/>
            <person name="Castanera R."/>
            <person name="Alfaro M."/>
            <person name="Ramirez L."/>
            <person name="Pisabarro A.G."/>
            <person name="Kuo A."/>
            <person name="Tritt A."/>
            <person name="Lipzen A."/>
            <person name="He G."/>
            <person name="Yan M."/>
            <person name="Ng V."/>
            <person name="Cullen D."/>
            <person name="Martin F."/>
            <person name="Rosso M.-N."/>
            <person name="Henrissat B."/>
            <person name="Hibbett D."/>
            <person name="Martinez A.T."/>
            <person name="Grigoriev I.V."/>
        </authorList>
    </citation>
    <scope>NUCLEOTIDE SEQUENCE</scope>
    <source>
        <strain evidence="2">CBS 506.95</strain>
    </source>
</reference>
<name>A0A9P6EPM6_9AGAR</name>
<dbReference type="InterPro" id="IPR004843">
    <property type="entry name" value="Calcineurin-like_PHP"/>
</dbReference>
<dbReference type="GO" id="GO:0004721">
    <property type="term" value="F:phosphoprotein phosphatase activity"/>
    <property type="evidence" value="ECO:0007669"/>
    <property type="project" value="TreeGrafter"/>
</dbReference>
<dbReference type="Pfam" id="PF00149">
    <property type="entry name" value="Metallophos"/>
    <property type="match status" value="1"/>
</dbReference>
<dbReference type="PANTHER" id="PTHR32440:SF0">
    <property type="entry name" value="PHOSPHATASE DCR2-RELATED"/>
    <property type="match status" value="1"/>
</dbReference>